<dbReference type="STRING" id="252246.SAMN05421799_10453"/>
<dbReference type="PRINTS" id="PR00958">
    <property type="entry name" value="HOMSERKINASE"/>
</dbReference>
<keyword evidence="9 13" id="KW-0418">Kinase</keyword>
<dbReference type="SUPFAM" id="SSF54211">
    <property type="entry name" value="Ribosomal protein S5 domain 2-like"/>
    <property type="match status" value="1"/>
</dbReference>
<feature type="binding site" evidence="13">
    <location>
        <begin position="96"/>
        <end position="106"/>
    </location>
    <ligand>
        <name>ATP</name>
        <dbReference type="ChEBI" id="CHEBI:30616"/>
    </ligand>
</feature>
<dbReference type="Pfam" id="PF08544">
    <property type="entry name" value="GHMP_kinases_C"/>
    <property type="match status" value="1"/>
</dbReference>
<comment type="similarity">
    <text evidence="2 13">Belongs to the GHMP kinase family. Homoserine kinase subfamily.</text>
</comment>
<dbReference type="InterPro" id="IPR006204">
    <property type="entry name" value="GHMP_kinase_N_dom"/>
</dbReference>
<dbReference type="AlphaFoldDB" id="A0A1N7LXF0"/>
<accession>A0A1N7LXF0</accession>
<comment type="pathway">
    <text evidence="1 13">Amino-acid biosynthesis; L-threonine biosynthesis; L-threonine from L-aspartate: step 4/5.</text>
</comment>
<feature type="domain" description="GHMP kinase N-terminal" evidence="14">
    <location>
        <begin position="64"/>
        <end position="154"/>
    </location>
</feature>
<feature type="domain" description="GHMP kinase C-terminal" evidence="15">
    <location>
        <begin position="218"/>
        <end position="291"/>
    </location>
</feature>
<name>A0A1N7LXF0_9BACL</name>
<dbReference type="UniPathway" id="UPA00050">
    <property type="reaction ID" value="UER00064"/>
</dbReference>
<comment type="subcellular location">
    <subcellularLocation>
        <location evidence="13">Cytoplasm</location>
    </subcellularLocation>
</comment>
<keyword evidence="6 13" id="KW-0808">Transferase</keyword>
<evidence type="ECO:0000256" key="3">
    <source>
        <dbReference type="ARBA" id="ARBA00012078"/>
    </source>
</evidence>
<comment type="function">
    <text evidence="12 13">Catalyzes the ATP-dependent phosphorylation of L-homoserine to L-homoserine phosphate.</text>
</comment>
<evidence type="ECO:0000256" key="8">
    <source>
        <dbReference type="ARBA" id="ARBA00022741"/>
    </source>
</evidence>
<keyword evidence="7 13" id="KW-0791">Threonine biosynthesis</keyword>
<sequence length="323" mass="34382">MSPGAVLRTLSVRVPATTANLGPGFDCLGMALQLFNTFTLRLGEPFAIRVTGEAAEVLPKTEDNAVIQAMDRLFAEAGASRAAMPSFALEVDNQIPVSSGLGSSASAIVGGLVLGNALLEAFVPDRKLSRDVLLRLATELEGHPDNVAPALYGGGVLAFHDRAGLRTTEVPIPPNLRFVAATPEFALPTELARRVLPKAYPRDEAVENVAQCARLMLALLKPDLDLLRGGVLDHFHEPYRKPLVPGADEVERAAMAAGAYAVTLSGAGPTLLAWCKPDVAVRVADEMTLAWRNAGTPCRALVLRPVHGETRAHWKFESTGDEV</sequence>
<dbReference type="InterPro" id="IPR000870">
    <property type="entry name" value="Homoserine_kinase"/>
</dbReference>
<organism evidence="16 17">
    <name type="scientific">Alicyclobacillus vulcanalis</name>
    <dbReference type="NCBI Taxonomy" id="252246"/>
    <lineage>
        <taxon>Bacteria</taxon>
        <taxon>Bacillati</taxon>
        <taxon>Bacillota</taxon>
        <taxon>Bacilli</taxon>
        <taxon>Bacillales</taxon>
        <taxon>Alicyclobacillaceae</taxon>
        <taxon>Alicyclobacillus</taxon>
    </lineage>
</organism>
<dbReference type="InterPro" id="IPR020568">
    <property type="entry name" value="Ribosomal_Su5_D2-typ_SF"/>
</dbReference>
<dbReference type="HAMAP" id="MF_00384">
    <property type="entry name" value="Homoser_kinase"/>
    <property type="match status" value="1"/>
</dbReference>
<dbReference type="OrthoDB" id="9769912at2"/>
<dbReference type="GO" id="GO:0005737">
    <property type="term" value="C:cytoplasm"/>
    <property type="evidence" value="ECO:0007669"/>
    <property type="project" value="UniProtKB-SubCell"/>
</dbReference>
<dbReference type="Proteomes" id="UP000186156">
    <property type="component" value="Unassembled WGS sequence"/>
</dbReference>
<evidence type="ECO:0000259" key="15">
    <source>
        <dbReference type="Pfam" id="PF08544"/>
    </source>
</evidence>
<dbReference type="GO" id="GO:0009088">
    <property type="term" value="P:threonine biosynthetic process"/>
    <property type="evidence" value="ECO:0007669"/>
    <property type="project" value="UniProtKB-UniRule"/>
</dbReference>
<keyword evidence="13" id="KW-0963">Cytoplasm</keyword>
<dbReference type="InterPro" id="IPR014721">
    <property type="entry name" value="Ribsml_uS5_D2-typ_fold_subgr"/>
</dbReference>
<keyword evidence="8 13" id="KW-0547">Nucleotide-binding</keyword>
<evidence type="ECO:0000256" key="10">
    <source>
        <dbReference type="ARBA" id="ARBA00022840"/>
    </source>
</evidence>
<evidence type="ECO:0000259" key="14">
    <source>
        <dbReference type="Pfam" id="PF00288"/>
    </source>
</evidence>
<dbReference type="EMBL" id="FTOO01000004">
    <property type="protein sequence ID" value="SIS78513.1"/>
    <property type="molecule type" value="Genomic_DNA"/>
</dbReference>
<protein>
    <recommendedName>
        <fullName evidence="4 13">Homoserine kinase</fullName>
        <shortName evidence="13">HK</shortName>
        <shortName evidence="13">HSK</shortName>
        <ecNumber evidence="3 13">2.7.1.39</ecNumber>
    </recommendedName>
</protein>
<evidence type="ECO:0000256" key="11">
    <source>
        <dbReference type="ARBA" id="ARBA00049375"/>
    </source>
</evidence>
<dbReference type="InterPro" id="IPR006203">
    <property type="entry name" value="GHMP_knse_ATP-bd_CS"/>
</dbReference>
<dbReference type="NCBIfam" id="TIGR00191">
    <property type="entry name" value="thrB"/>
    <property type="match status" value="1"/>
</dbReference>
<dbReference type="EC" id="2.7.1.39" evidence="3 13"/>
<evidence type="ECO:0000256" key="4">
    <source>
        <dbReference type="ARBA" id="ARBA00017858"/>
    </source>
</evidence>
<evidence type="ECO:0000256" key="13">
    <source>
        <dbReference type="HAMAP-Rule" id="MF_00384"/>
    </source>
</evidence>
<dbReference type="Gene3D" id="3.30.230.10">
    <property type="match status" value="1"/>
</dbReference>
<proteinExistence type="inferred from homology"/>
<dbReference type="SUPFAM" id="SSF55060">
    <property type="entry name" value="GHMP Kinase, C-terminal domain"/>
    <property type="match status" value="1"/>
</dbReference>
<dbReference type="NCBIfam" id="NF002288">
    <property type="entry name" value="PRK01212.1-4"/>
    <property type="match status" value="1"/>
</dbReference>
<dbReference type="PROSITE" id="PS00627">
    <property type="entry name" value="GHMP_KINASES_ATP"/>
    <property type="match status" value="1"/>
</dbReference>
<evidence type="ECO:0000256" key="1">
    <source>
        <dbReference type="ARBA" id="ARBA00005015"/>
    </source>
</evidence>
<dbReference type="PANTHER" id="PTHR20861">
    <property type="entry name" value="HOMOSERINE/4-DIPHOSPHOCYTIDYL-2-C-METHYL-D-ERYTHRITOL KINASE"/>
    <property type="match status" value="1"/>
</dbReference>
<dbReference type="PANTHER" id="PTHR20861:SF1">
    <property type="entry name" value="HOMOSERINE KINASE"/>
    <property type="match status" value="1"/>
</dbReference>
<gene>
    <name evidence="13" type="primary">thrB</name>
    <name evidence="16" type="ORF">SAMN05421799_10453</name>
</gene>
<comment type="catalytic activity">
    <reaction evidence="11 13">
        <text>L-homoserine + ATP = O-phospho-L-homoserine + ADP + H(+)</text>
        <dbReference type="Rhea" id="RHEA:13985"/>
        <dbReference type="ChEBI" id="CHEBI:15378"/>
        <dbReference type="ChEBI" id="CHEBI:30616"/>
        <dbReference type="ChEBI" id="CHEBI:57476"/>
        <dbReference type="ChEBI" id="CHEBI:57590"/>
        <dbReference type="ChEBI" id="CHEBI:456216"/>
        <dbReference type="EC" id="2.7.1.39"/>
    </reaction>
</comment>
<evidence type="ECO:0000256" key="12">
    <source>
        <dbReference type="ARBA" id="ARBA00049954"/>
    </source>
</evidence>
<evidence type="ECO:0000256" key="5">
    <source>
        <dbReference type="ARBA" id="ARBA00022605"/>
    </source>
</evidence>
<dbReference type="Pfam" id="PF00288">
    <property type="entry name" value="GHMP_kinases_N"/>
    <property type="match status" value="1"/>
</dbReference>
<dbReference type="PIRSF" id="PIRSF000676">
    <property type="entry name" value="Homoser_kin"/>
    <property type="match status" value="1"/>
</dbReference>
<evidence type="ECO:0000313" key="16">
    <source>
        <dbReference type="EMBL" id="SIS78513.1"/>
    </source>
</evidence>
<dbReference type="GO" id="GO:0005524">
    <property type="term" value="F:ATP binding"/>
    <property type="evidence" value="ECO:0007669"/>
    <property type="project" value="UniProtKB-UniRule"/>
</dbReference>
<keyword evidence="10 13" id="KW-0067">ATP-binding</keyword>
<dbReference type="Gene3D" id="3.30.70.890">
    <property type="entry name" value="GHMP kinase, C-terminal domain"/>
    <property type="match status" value="1"/>
</dbReference>
<evidence type="ECO:0000256" key="2">
    <source>
        <dbReference type="ARBA" id="ARBA00007370"/>
    </source>
</evidence>
<keyword evidence="5 13" id="KW-0028">Amino-acid biosynthesis</keyword>
<evidence type="ECO:0000313" key="17">
    <source>
        <dbReference type="Proteomes" id="UP000186156"/>
    </source>
</evidence>
<dbReference type="RefSeq" id="WP_076346101.1">
    <property type="nucleotide sequence ID" value="NZ_FTOO01000004.1"/>
</dbReference>
<dbReference type="InterPro" id="IPR013750">
    <property type="entry name" value="GHMP_kinase_C_dom"/>
</dbReference>
<evidence type="ECO:0000256" key="6">
    <source>
        <dbReference type="ARBA" id="ARBA00022679"/>
    </source>
</evidence>
<keyword evidence="17" id="KW-1185">Reference proteome</keyword>
<evidence type="ECO:0000256" key="7">
    <source>
        <dbReference type="ARBA" id="ARBA00022697"/>
    </source>
</evidence>
<reference evidence="17" key="1">
    <citation type="submission" date="2017-01" db="EMBL/GenBank/DDBJ databases">
        <authorList>
            <person name="Varghese N."/>
            <person name="Submissions S."/>
        </authorList>
    </citation>
    <scope>NUCLEOTIDE SEQUENCE [LARGE SCALE GENOMIC DNA]</scope>
    <source>
        <strain evidence="17">DSM 16176</strain>
    </source>
</reference>
<dbReference type="InterPro" id="IPR036554">
    <property type="entry name" value="GHMP_kinase_C_sf"/>
</dbReference>
<dbReference type="GO" id="GO:0004413">
    <property type="term" value="F:homoserine kinase activity"/>
    <property type="evidence" value="ECO:0007669"/>
    <property type="project" value="UniProtKB-UniRule"/>
</dbReference>
<evidence type="ECO:0000256" key="9">
    <source>
        <dbReference type="ARBA" id="ARBA00022777"/>
    </source>
</evidence>